<accession>A0A2T4Y088</accession>
<dbReference type="EMBL" id="PZPP01000013">
    <property type="protein sequence ID" value="PTM35594.1"/>
    <property type="molecule type" value="Genomic_DNA"/>
</dbReference>
<dbReference type="AlphaFoldDB" id="A0A2T4Y088"/>
<sequence>MVHKVPKNTHLVTHIFFRLLNLENCSTFRLAKRFGEWKDACQIHKDTKLSSIVPEIFIDRIY</sequence>
<proteinExistence type="predicted"/>
<evidence type="ECO:0000313" key="2">
    <source>
        <dbReference type="EMBL" id="RXW28547.1"/>
    </source>
</evidence>
<organism evidence="1 3">
    <name type="scientific">Enterobacter cloacae</name>
    <dbReference type="NCBI Taxonomy" id="550"/>
    <lineage>
        <taxon>Bacteria</taxon>
        <taxon>Pseudomonadati</taxon>
        <taxon>Pseudomonadota</taxon>
        <taxon>Gammaproteobacteria</taxon>
        <taxon>Enterobacterales</taxon>
        <taxon>Enterobacteriaceae</taxon>
        <taxon>Enterobacter</taxon>
        <taxon>Enterobacter cloacae complex</taxon>
    </lineage>
</organism>
<dbReference type="EMBL" id="QJSL01000011">
    <property type="protein sequence ID" value="RXW28547.1"/>
    <property type="molecule type" value="Genomic_DNA"/>
</dbReference>
<comment type="caution">
    <text evidence="1">The sequence shown here is derived from an EMBL/GenBank/DDBJ whole genome shotgun (WGS) entry which is preliminary data.</text>
</comment>
<evidence type="ECO:0000313" key="3">
    <source>
        <dbReference type="Proteomes" id="UP000241614"/>
    </source>
</evidence>
<evidence type="ECO:0000313" key="4">
    <source>
        <dbReference type="Proteomes" id="UP000290875"/>
    </source>
</evidence>
<dbReference type="Proteomes" id="UP000290875">
    <property type="component" value="Unassembled WGS sequence"/>
</dbReference>
<dbReference type="Proteomes" id="UP000241614">
    <property type="component" value="Unassembled WGS sequence"/>
</dbReference>
<protein>
    <submittedName>
        <fullName evidence="1">Uncharacterized protein</fullName>
    </submittedName>
</protein>
<reference evidence="1 3" key="1">
    <citation type="submission" date="2018-04" db="EMBL/GenBank/DDBJ databases">
        <title>Genome sequencing reveals highly heavy metal resistance and biotechnology application of the novel Enterobacter cloacae amazonensis isolated from wastewater river in Manaus - Amazonas.</title>
        <authorList>
            <person name="Astolfi M.C.T."/>
            <person name="Carvalho E.B.D.S."/>
            <person name="Lacerda L.B."/>
            <person name="Pinto M.V."/>
            <person name="Nogueira V.B."/>
            <person name="Barros A.M."/>
            <person name="Astolfi-Filho S."/>
        </authorList>
    </citation>
    <scope>NUCLEOTIDE SEQUENCE [LARGE SCALE GENOMIC DNA]</scope>
    <source>
        <strain evidence="3">amazonensis</strain>
        <strain evidence="1">Amazonensis</strain>
    </source>
</reference>
<evidence type="ECO:0000313" key="1">
    <source>
        <dbReference type="EMBL" id="PTM35594.1"/>
    </source>
</evidence>
<reference evidence="2 4" key="2">
    <citation type="submission" date="2018-06" db="EMBL/GenBank/DDBJ databases">
        <title>Carbapenemase-producing Enterobacteriaceae present in wastewater treatment plant effluent and nearby surface waters in the US.</title>
        <authorList>
            <person name="Mathys D.A."/>
            <person name="Mollenkopf D.F."/>
            <person name="Feicht S.M."/>
            <person name="Adams R.J."/>
            <person name="Albers A.L."/>
            <person name="Grooters S.V."/>
            <person name="Stuever D.M."/>
            <person name="Daniels J.B."/>
            <person name="Wittum T.E."/>
        </authorList>
    </citation>
    <scope>NUCLEOTIDE SEQUENCE [LARGE SCALE GENOMIC DNA]</scope>
    <source>
        <strain evidence="2 4">GEO_4_Eff_A</strain>
    </source>
</reference>
<name>A0A2T4Y088_ENTCL</name>
<gene>
    <name evidence="1" type="ORF">DA103_11895</name>
    <name evidence="2" type="ORF">DM877_12775</name>
</gene>